<evidence type="ECO:0000256" key="8">
    <source>
        <dbReference type="ARBA" id="ARBA00023296"/>
    </source>
</evidence>
<evidence type="ECO:0000256" key="2">
    <source>
        <dbReference type="ARBA" id="ARBA00022561"/>
    </source>
</evidence>
<evidence type="ECO:0000256" key="5">
    <source>
        <dbReference type="ARBA" id="ARBA00022844"/>
    </source>
</evidence>
<dbReference type="InterPro" id="IPR029053">
    <property type="entry name" value="Viral_coat"/>
</dbReference>
<keyword evidence="7" id="KW-1142">T=3 icosahedral capsid protein</keyword>
<reference evidence="11" key="1">
    <citation type="journal article" date="2015" name="Virol. J.">
        <title>Prevalence of classic, MLB-clade and VA-clade Astroviruses in Kenya and The Gambia.</title>
        <authorList>
            <person name="Meyer C.T."/>
            <person name="Bauer I.K."/>
            <person name="Antonio M."/>
            <person name="Adeyemi M."/>
            <person name="Saha D."/>
            <person name="Oundo J.O."/>
            <person name="Ochieng J.B."/>
            <person name="Omore R."/>
            <person name="Stine O.C."/>
            <person name="Wang D."/>
            <person name="Holtz L.R."/>
        </authorList>
    </citation>
    <scope>NUCLEOTIDE SEQUENCE</scope>
    <source>
        <strain evidence="11">VA5/human/Gambia/102139/2009</strain>
    </source>
</reference>
<sequence length="739" mass="80615">MAGKQPQHVPVKAAAKAAAKEVVKEEKKILQQVVKPKIKWQNNRKWQPKPRVKREIQKKLKKEGLEGPKTRFAVTVAATIGKIGPNKQNGPELQISTFLHPSLMKEPNDGTNFGPLQAAAAQWGLWKLASLKITFTPLVGASAVTGSVYRVSLNLTQSPGNTSWGGLGARKHLDIPTGKSVTWNLHKGDLAGPRQTWWLTDTNEEGGQSCGPMIEVHGLGATTSTYKDAAWAGDLFIVEVKGVWHFSNYNAKPALGALERKTESLQASMEVGADGVLTMSLPSSSQLARHMGERYERPGSNATGVGETIWQIVDEGAGLISNVAPPPFGWLIKGGWWFAKRMLGRSNSGEEKYQVFASLADAQNNRPVMAETMTKKTHQTTLISTQINAPNTGPGNTSGMVVSGGFPIPQSGVPEGAFVVSGPFEAIHICGHGTAAATTLVNGYIPSNPWEFTLKKGATVWGAAQGGVVASADHLLCFSFDSENECTGWYDIHGIASTGITVDWKTNATTVPEWADVLAWRSDDWNTLRMTYYLCRVKKNHTPTDYEDQQKIPLPTITSLADNKAVTAVHEIKMTQSIHTAGGNTMQVKYNTIRAGNILILWQLGSHTFNDATGQASVVQQSNFTAYQLNVEKRSTTGMWVRALTPIGPKQEWLTALFHSPARQYDLVDQLMDQIQERFALVPRSSADTDSSEDEFEDISDPKTAKLALYEALKGINWPHDAAETVMDSLIKSRRGHAE</sequence>
<evidence type="ECO:0000256" key="3">
    <source>
        <dbReference type="ARBA" id="ARBA00022570"/>
    </source>
</evidence>
<protein>
    <submittedName>
        <fullName evidence="11">Putative capsid protein</fullName>
    </submittedName>
</protein>
<evidence type="ECO:0000256" key="1">
    <source>
        <dbReference type="ARBA" id="ARBA00004328"/>
    </source>
</evidence>
<comment type="subcellular location">
    <subcellularLocation>
        <location evidence="1">Virion</location>
    </subcellularLocation>
</comment>
<accession>A0A0H3V2W6</accession>
<evidence type="ECO:0000259" key="10">
    <source>
        <dbReference type="Pfam" id="PF03115"/>
    </source>
</evidence>
<evidence type="ECO:0000256" key="7">
    <source>
        <dbReference type="ARBA" id="ARBA00023060"/>
    </source>
</evidence>
<dbReference type="GO" id="GO:0075512">
    <property type="term" value="P:clathrin-dependent endocytosis of virus by host cell"/>
    <property type="evidence" value="ECO:0007669"/>
    <property type="project" value="UniProtKB-KW"/>
</dbReference>
<keyword evidence="4" id="KW-1162">Viral penetration into host cytoplasm</keyword>
<evidence type="ECO:0000256" key="6">
    <source>
        <dbReference type="ARBA" id="ARBA00022890"/>
    </source>
</evidence>
<dbReference type="EMBL" id="KJ656124">
    <property type="protein sequence ID" value="AJI44022.1"/>
    <property type="molecule type" value="Genomic_RNA"/>
</dbReference>
<proteinExistence type="predicted"/>
<dbReference type="Pfam" id="PF03115">
    <property type="entry name" value="Astro_capsid_N"/>
    <property type="match status" value="1"/>
</dbReference>
<keyword evidence="2" id="KW-0167">Capsid protein</keyword>
<evidence type="ECO:0000256" key="4">
    <source>
        <dbReference type="ARBA" id="ARBA00022595"/>
    </source>
</evidence>
<evidence type="ECO:0000313" key="11">
    <source>
        <dbReference type="EMBL" id="AJI44022.1"/>
    </source>
</evidence>
<feature type="domain" description="Astrovirus capsid protein inner core" evidence="10">
    <location>
        <begin position="12"/>
        <end position="249"/>
    </location>
</feature>
<keyword evidence="8" id="KW-1160">Virus entry into host cell</keyword>
<dbReference type="InterPro" id="IPR004337">
    <property type="entry name" value="Astro_capsid_N"/>
</dbReference>
<dbReference type="Gene3D" id="2.60.120.20">
    <property type="match status" value="1"/>
</dbReference>
<name>A0A0H3V2W6_9VIRU</name>
<dbReference type="GO" id="GO:0039617">
    <property type="term" value="C:T=3 icosahedral viral capsid"/>
    <property type="evidence" value="ECO:0007669"/>
    <property type="project" value="UniProtKB-KW"/>
</dbReference>
<keyword evidence="6" id="KW-1164">Virus endocytosis by host</keyword>
<keyword evidence="3" id="KW-1165">Clathrin-mediated endocytosis of virus by host</keyword>
<comment type="function">
    <text evidence="9">The capsid polyprotein VP90 self-assembles and undergoes a proteolytic cleavage by host caspases to yield the immature VP70 virion.</text>
</comment>
<organism evidence="11">
    <name type="scientific">Astrovirus VA5</name>
    <dbReference type="NCBI Taxonomy" id="1609130"/>
    <lineage>
        <taxon>Viruses</taxon>
        <taxon>Riboviria</taxon>
        <taxon>Orthornavirae</taxon>
        <taxon>Pisuviricota</taxon>
        <taxon>Stelpaviricetes</taxon>
        <taxon>Stellavirales</taxon>
        <taxon>Astroviridae</taxon>
        <taxon>Mamastrovirus</taxon>
    </lineage>
</organism>
<evidence type="ECO:0000256" key="9">
    <source>
        <dbReference type="ARBA" id="ARBA00045703"/>
    </source>
</evidence>
<keyword evidence="5" id="KW-0946">Virion</keyword>